<keyword evidence="4 5" id="KW-0472">Membrane</keyword>
<keyword evidence="1 5" id="KW-1003">Cell membrane</keyword>
<dbReference type="PANTHER" id="PTHR38452:SF1">
    <property type="entry name" value="UPF0756 MEMBRANE PROTEIN YEAL"/>
    <property type="match status" value="1"/>
</dbReference>
<proteinExistence type="inferred from homology"/>
<dbReference type="EMBL" id="JXKH01000001">
    <property type="protein sequence ID" value="OJG20061.1"/>
    <property type="molecule type" value="Genomic_DNA"/>
</dbReference>
<evidence type="ECO:0000256" key="2">
    <source>
        <dbReference type="ARBA" id="ARBA00022692"/>
    </source>
</evidence>
<dbReference type="STRING" id="214095.RU97_GL000294"/>
<dbReference type="InterPro" id="IPR007382">
    <property type="entry name" value="UPF0756_TM"/>
</dbReference>
<feature type="transmembrane region" description="Helical" evidence="5">
    <location>
        <begin position="111"/>
        <end position="144"/>
    </location>
</feature>
<dbReference type="GO" id="GO:0005886">
    <property type="term" value="C:plasma membrane"/>
    <property type="evidence" value="ECO:0007669"/>
    <property type="project" value="UniProtKB-SubCell"/>
</dbReference>
<evidence type="ECO:0000313" key="7">
    <source>
        <dbReference type="Proteomes" id="UP000181884"/>
    </source>
</evidence>
<dbReference type="RefSeq" id="WP_067391954.1">
    <property type="nucleotide sequence ID" value="NZ_JXKH01000001.1"/>
</dbReference>
<comment type="caution">
    <text evidence="5">Lacks conserved residue(s) required for the propagation of feature annotation.</text>
</comment>
<evidence type="ECO:0000256" key="5">
    <source>
        <dbReference type="HAMAP-Rule" id="MF_01874"/>
    </source>
</evidence>
<name>A0A1L8RJV9_9ENTE</name>
<protein>
    <recommendedName>
        <fullName evidence="5">UPF0756 membrane protein RU97_GL000294</fullName>
    </recommendedName>
</protein>
<sequence length="155" mass="16246">MESWLFLGLILLIAFIAKNQSLLIAALVVLVIKALPGTDKLLTTIHGKGINWGVTIISITILIPIATGEITFRDLLQSFKSPVGWIAVFCGILVAVLSSKGVGLIAESPQVTVALVVGTIIGVVFLDGIAAGPVIAAGMAYCLIQVVEFVTRSFS</sequence>
<organism evidence="6 7">
    <name type="scientific">Enterococcus canis</name>
    <dbReference type="NCBI Taxonomy" id="214095"/>
    <lineage>
        <taxon>Bacteria</taxon>
        <taxon>Bacillati</taxon>
        <taxon>Bacillota</taxon>
        <taxon>Bacilli</taxon>
        <taxon>Lactobacillales</taxon>
        <taxon>Enterococcaceae</taxon>
        <taxon>Enterococcus</taxon>
    </lineage>
</organism>
<dbReference type="AlphaFoldDB" id="A0A1L8RJV9"/>
<evidence type="ECO:0000313" key="6">
    <source>
        <dbReference type="EMBL" id="OJG20061.1"/>
    </source>
</evidence>
<keyword evidence="7" id="KW-1185">Reference proteome</keyword>
<feature type="transmembrane region" description="Helical" evidence="5">
    <location>
        <begin position="84"/>
        <end position="105"/>
    </location>
</feature>
<reference evidence="6 7" key="1">
    <citation type="submission" date="2014-12" db="EMBL/GenBank/DDBJ databases">
        <title>Draft genome sequences of 29 type strains of Enterococci.</title>
        <authorList>
            <person name="Zhong Z."/>
            <person name="Sun Z."/>
            <person name="Liu W."/>
            <person name="Zhang W."/>
            <person name="Zhang H."/>
        </authorList>
    </citation>
    <scope>NUCLEOTIDE SEQUENCE [LARGE SCALE GENOMIC DNA]</scope>
    <source>
        <strain evidence="6 7">DSM 17029</strain>
    </source>
</reference>
<feature type="transmembrane region" description="Helical" evidence="5">
    <location>
        <begin position="49"/>
        <end position="72"/>
    </location>
</feature>
<comment type="subcellular location">
    <subcellularLocation>
        <location evidence="5">Cell membrane</location>
        <topology evidence="5">Multi-pass membrane protein</topology>
    </subcellularLocation>
</comment>
<evidence type="ECO:0000256" key="1">
    <source>
        <dbReference type="ARBA" id="ARBA00022475"/>
    </source>
</evidence>
<keyword evidence="3 5" id="KW-1133">Transmembrane helix</keyword>
<dbReference type="Pfam" id="PF04284">
    <property type="entry name" value="DUF441"/>
    <property type="match status" value="1"/>
</dbReference>
<comment type="caution">
    <text evidence="6">The sequence shown here is derived from an EMBL/GenBank/DDBJ whole genome shotgun (WGS) entry which is preliminary data.</text>
</comment>
<gene>
    <name evidence="6" type="ORF">RU97_GL000294</name>
</gene>
<accession>A0A1L8RJV9</accession>
<dbReference type="Proteomes" id="UP000181884">
    <property type="component" value="Unassembled WGS sequence"/>
</dbReference>
<dbReference type="HAMAP" id="MF_01874">
    <property type="entry name" value="UPF0756"/>
    <property type="match status" value="1"/>
</dbReference>
<evidence type="ECO:0000256" key="3">
    <source>
        <dbReference type="ARBA" id="ARBA00022989"/>
    </source>
</evidence>
<evidence type="ECO:0000256" key="4">
    <source>
        <dbReference type="ARBA" id="ARBA00023136"/>
    </source>
</evidence>
<keyword evidence="2 5" id="KW-0812">Transmembrane</keyword>
<comment type="similarity">
    <text evidence="5">Belongs to the UPF0756 family.</text>
</comment>
<dbReference type="PANTHER" id="PTHR38452">
    <property type="entry name" value="UPF0756 MEMBRANE PROTEIN YEAL"/>
    <property type="match status" value="1"/>
</dbReference>